<protein>
    <submittedName>
        <fullName evidence="6">DOMON domain-containing protein</fullName>
    </submittedName>
</protein>
<dbReference type="WBParaSite" id="DME_0000387601-mRNA-1">
    <property type="protein sequence ID" value="DME_0000387601-mRNA-1"/>
    <property type="gene ID" value="DME_0000387601"/>
</dbReference>
<evidence type="ECO:0000256" key="1">
    <source>
        <dbReference type="SAM" id="SignalP"/>
    </source>
</evidence>
<reference evidence="6" key="1">
    <citation type="submission" date="2017-02" db="UniProtKB">
        <authorList>
            <consortium name="WormBaseParasite"/>
        </authorList>
    </citation>
    <scope>IDENTIFICATION</scope>
</reference>
<dbReference type="Proteomes" id="UP000038040">
    <property type="component" value="Unplaced"/>
</dbReference>
<name>A0A0N4U9U3_DRAME</name>
<dbReference type="CDD" id="cd09631">
    <property type="entry name" value="DOMON_DOH"/>
    <property type="match status" value="1"/>
</dbReference>
<dbReference type="AlphaFoldDB" id="A0A0N4U9U3"/>
<reference evidence="3 5" key="2">
    <citation type="submission" date="2018-11" db="EMBL/GenBank/DDBJ databases">
        <authorList>
            <consortium name="Pathogen Informatics"/>
        </authorList>
    </citation>
    <scope>NUCLEOTIDE SEQUENCE [LARGE SCALE GENOMIC DNA]</scope>
</reference>
<feature type="domain" description="DOMON" evidence="2">
    <location>
        <begin position="25"/>
        <end position="145"/>
    </location>
</feature>
<organism evidence="4 6">
    <name type="scientific">Dracunculus medinensis</name>
    <name type="common">Guinea worm</name>
    <dbReference type="NCBI Taxonomy" id="318479"/>
    <lineage>
        <taxon>Eukaryota</taxon>
        <taxon>Metazoa</taxon>
        <taxon>Ecdysozoa</taxon>
        <taxon>Nematoda</taxon>
        <taxon>Chromadorea</taxon>
        <taxon>Rhabditida</taxon>
        <taxon>Spirurina</taxon>
        <taxon>Dracunculoidea</taxon>
        <taxon>Dracunculidae</taxon>
        <taxon>Dracunculus</taxon>
    </lineage>
</organism>
<accession>A0A0N4U9U3</accession>
<evidence type="ECO:0000259" key="2">
    <source>
        <dbReference type="PROSITE" id="PS50836"/>
    </source>
</evidence>
<evidence type="ECO:0000313" key="4">
    <source>
        <dbReference type="Proteomes" id="UP000038040"/>
    </source>
</evidence>
<proteinExistence type="predicted"/>
<dbReference type="Pfam" id="PF03351">
    <property type="entry name" value="DOMON"/>
    <property type="match status" value="1"/>
</dbReference>
<feature type="signal peptide" evidence="1">
    <location>
        <begin position="1"/>
        <end position="18"/>
    </location>
</feature>
<dbReference type="OrthoDB" id="5785632at2759"/>
<keyword evidence="5" id="KW-1185">Reference proteome</keyword>
<dbReference type="SMART" id="SM00664">
    <property type="entry name" value="DoH"/>
    <property type="match status" value="1"/>
</dbReference>
<feature type="chain" id="PRO_5033231613" evidence="1">
    <location>
        <begin position="19"/>
        <end position="172"/>
    </location>
</feature>
<evidence type="ECO:0000313" key="6">
    <source>
        <dbReference type="WBParaSite" id="DME_0000387601-mRNA-1"/>
    </source>
</evidence>
<dbReference type="InterPro" id="IPR005018">
    <property type="entry name" value="DOMON_domain"/>
</dbReference>
<dbReference type="InterPro" id="IPR045266">
    <property type="entry name" value="DOH_DOMON"/>
</dbReference>
<keyword evidence="1" id="KW-0732">Signal</keyword>
<evidence type="ECO:0000313" key="5">
    <source>
        <dbReference type="Proteomes" id="UP000274756"/>
    </source>
</evidence>
<sequence>MKPLVLAFLVVVIQDGLCVCRFEQNAYILSWILDNENNIYFQLNYTKYPLRTNAWTGVAFGETMLSGLDAIIVRIIGDRITVKDESVRGYGPTVVDQKQNIRLNRVLFSNAVLSVDFSRPLKTDDAWSDHPLDGCHPWQFFPFLSALHDDGTTGKHIRAPHSRIICISRCRS</sequence>
<dbReference type="STRING" id="318479.A0A0N4U9U3"/>
<gene>
    <name evidence="3" type="ORF">DME_LOCUS7881</name>
</gene>
<dbReference type="EMBL" id="UYYG01001163">
    <property type="protein sequence ID" value="VDN57908.1"/>
    <property type="molecule type" value="Genomic_DNA"/>
</dbReference>
<dbReference type="Proteomes" id="UP000274756">
    <property type="component" value="Unassembled WGS sequence"/>
</dbReference>
<dbReference type="PANTHER" id="PTHR36516">
    <property type="entry name" value="PROTEIN CBG04168-RELATED"/>
    <property type="match status" value="1"/>
</dbReference>
<evidence type="ECO:0000313" key="3">
    <source>
        <dbReference type="EMBL" id="VDN57908.1"/>
    </source>
</evidence>
<dbReference type="PROSITE" id="PS50836">
    <property type="entry name" value="DOMON"/>
    <property type="match status" value="1"/>
</dbReference>